<evidence type="ECO:0000256" key="1">
    <source>
        <dbReference type="ARBA" id="ARBA00004370"/>
    </source>
</evidence>
<dbReference type="GO" id="GO:0005829">
    <property type="term" value="C:cytosol"/>
    <property type="evidence" value="ECO:0007669"/>
    <property type="project" value="TreeGrafter"/>
</dbReference>
<dbReference type="Proteomes" id="UP000472263">
    <property type="component" value="Chromosome 2"/>
</dbReference>
<proteinExistence type="inferred from homology"/>
<dbReference type="InterPro" id="IPR007875">
    <property type="entry name" value="Sprouty"/>
</dbReference>
<dbReference type="GeneTree" id="ENSGT00950000183055"/>
<evidence type="ECO:0000256" key="7">
    <source>
        <dbReference type="ARBA" id="ARBA00023136"/>
    </source>
</evidence>
<evidence type="ECO:0000256" key="3">
    <source>
        <dbReference type="ARBA" id="ARBA00010964"/>
    </source>
</evidence>
<dbReference type="GO" id="GO:0048513">
    <property type="term" value="P:animal organ development"/>
    <property type="evidence" value="ECO:0007669"/>
    <property type="project" value="TreeGrafter"/>
</dbReference>
<protein>
    <recommendedName>
        <fullName evidence="4">Protein sprouty homolog 2</fullName>
    </recommendedName>
</protein>
<evidence type="ECO:0000256" key="6">
    <source>
        <dbReference type="ARBA" id="ARBA00022490"/>
    </source>
</evidence>
<dbReference type="PANTHER" id="PTHR12365:SF8">
    <property type="entry name" value="PROTEIN SPROUTY HOMOLOG 2"/>
    <property type="match status" value="1"/>
</dbReference>
<feature type="region of interest" description="Disordered" evidence="8">
    <location>
        <begin position="21"/>
        <end position="144"/>
    </location>
</feature>
<reference evidence="9" key="3">
    <citation type="submission" date="2025-09" db="UniProtKB">
        <authorList>
            <consortium name="Ensembl"/>
        </authorList>
    </citation>
    <scope>IDENTIFICATION</scope>
</reference>
<dbReference type="GO" id="GO:0001525">
    <property type="term" value="P:angiogenesis"/>
    <property type="evidence" value="ECO:0007669"/>
    <property type="project" value="Ensembl"/>
</dbReference>
<keyword evidence="5" id="KW-0217">Developmental protein</keyword>
<name>A0A667WT67_9TELE</name>
<dbReference type="PROSITE" id="PS51227">
    <property type="entry name" value="SPR"/>
    <property type="match status" value="1"/>
</dbReference>
<evidence type="ECO:0000256" key="4">
    <source>
        <dbReference type="ARBA" id="ARBA00018854"/>
    </source>
</evidence>
<feature type="compositionally biased region" description="Polar residues" evidence="8">
    <location>
        <begin position="25"/>
        <end position="34"/>
    </location>
</feature>
<dbReference type="Ensembl" id="ENSMMDT00005004971.1">
    <property type="protein sequence ID" value="ENSMMDP00005004833.1"/>
    <property type="gene ID" value="ENSMMDG00005002670.1"/>
</dbReference>
<evidence type="ECO:0000256" key="8">
    <source>
        <dbReference type="SAM" id="MobiDB-lite"/>
    </source>
</evidence>
<feature type="compositionally biased region" description="Polar residues" evidence="8">
    <location>
        <begin position="109"/>
        <end position="125"/>
    </location>
</feature>
<dbReference type="InterPro" id="IPR051192">
    <property type="entry name" value="Sprouty_domain"/>
</dbReference>
<reference evidence="9" key="1">
    <citation type="submission" date="2019-06" db="EMBL/GenBank/DDBJ databases">
        <authorList>
            <consortium name="Wellcome Sanger Institute Data Sharing"/>
        </authorList>
    </citation>
    <scope>NUCLEOTIDE SEQUENCE [LARGE SCALE GENOMIC DNA]</scope>
</reference>
<dbReference type="GO" id="GO:0060841">
    <property type="term" value="P:venous blood vessel development"/>
    <property type="evidence" value="ECO:0007669"/>
    <property type="project" value="Ensembl"/>
</dbReference>
<gene>
    <name evidence="9" type="primary">SPRY2</name>
</gene>
<reference evidence="9" key="2">
    <citation type="submission" date="2025-08" db="UniProtKB">
        <authorList>
            <consortium name="Ensembl"/>
        </authorList>
    </citation>
    <scope>IDENTIFICATION</scope>
</reference>
<dbReference type="AlphaFoldDB" id="A0A667WT67"/>
<dbReference type="GO" id="GO:0016020">
    <property type="term" value="C:membrane"/>
    <property type="evidence" value="ECO:0007669"/>
    <property type="project" value="UniProtKB-SubCell"/>
</dbReference>
<dbReference type="PANTHER" id="PTHR12365">
    <property type="entry name" value="SPROUTY"/>
    <property type="match status" value="1"/>
</dbReference>
<comment type="similarity">
    <text evidence="3">Belongs to the sprouty family.</text>
</comment>
<dbReference type="Pfam" id="PF05210">
    <property type="entry name" value="Sprouty"/>
    <property type="match status" value="1"/>
</dbReference>
<comment type="subcellular location">
    <subcellularLocation>
        <location evidence="2">Cytoplasm</location>
    </subcellularLocation>
    <subcellularLocation>
        <location evidence="1">Membrane</location>
    </subcellularLocation>
</comment>
<sequence length="378" mass="41012">MSLPAHILSDFRCVPCQPEWPFSPNMESRSQNDSDGGGGRHGWSSSLTGLLGAPHDDGRPQPRPPQAQDGPPDPGFTNGQPPPTPPVLSLDQIRISRSSNEYTEGPTVAQRSPAAQRTQQKNDLSVSPAPRTNEQQETREERPNNLRNLFPLTQHGNAHASIATREGVVRSSSAEDSQSSIRTSIGSASSGQRLLSSPTAGEQIIRTQPKRAEPSLDELKPLNDASGTVVVMPGRGRDGLPGKHSYRCEDCGRCRCPDCSRPRVLPSCWMCGRRCMCSAQSAVEYGTCVCCVKGLFYHCSSDDEDTCADKPFSCSQSHCCVRWTTVSLLSLVLPCILCYLPAKGCLAACQSCYDRVRRPGCRCKSTNPVHCEAVNKPT</sequence>
<accession>A0A667WT67</accession>
<organism evidence="9 10">
    <name type="scientific">Myripristis murdjan</name>
    <name type="common">pinecone soldierfish</name>
    <dbReference type="NCBI Taxonomy" id="586833"/>
    <lineage>
        <taxon>Eukaryota</taxon>
        <taxon>Metazoa</taxon>
        <taxon>Chordata</taxon>
        <taxon>Craniata</taxon>
        <taxon>Vertebrata</taxon>
        <taxon>Euteleostomi</taxon>
        <taxon>Actinopterygii</taxon>
        <taxon>Neopterygii</taxon>
        <taxon>Teleostei</taxon>
        <taxon>Neoteleostei</taxon>
        <taxon>Acanthomorphata</taxon>
        <taxon>Holocentriformes</taxon>
        <taxon>Holocentridae</taxon>
        <taxon>Myripristis</taxon>
    </lineage>
</organism>
<evidence type="ECO:0000256" key="5">
    <source>
        <dbReference type="ARBA" id="ARBA00022473"/>
    </source>
</evidence>
<evidence type="ECO:0000313" key="10">
    <source>
        <dbReference type="Proteomes" id="UP000472263"/>
    </source>
</evidence>
<dbReference type="GO" id="GO:0009953">
    <property type="term" value="P:dorsal/ventral pattern formation"/>
    <property type="evidence" value="ECO:0007669"/>
    <property type="project" value="Ensembl"/>
</dbReference>
<evidence type="ECO:0000256" key="2">
    <source>
        <dbReference type="ARBA" id="ARBA00004496"/>
    </source>
</evidence>
<evidence type="ECO:0000313" key="9">
    <source>
        <dbReference type="Ensembl" id="ENSMMDP00005004833.1"/>
    </source>
</evidence>
<feature type="compositionally biased region" description="Low complexity" evidence="8">
    <location>
        <begin position="177"/>
        <end position="191"/>
    </location>
</feature>
<dbReference type="InParanoid" id="A0A667WT67"/>
<keyword evidence="6" id="KW-0963">Cytoplasm</keyword>
<dbReference type="FunCoup" id="A0A667WT67">
    <property type="interactions" value="339"/>
</dbReference>
<dbReference type="GO" id="GO:0040037">
    <property type="term" value="P:negative regulation of fibroblast growth factor receptor signaling pathway"/>
    <property type="evidence" value="ECO:0007669"/>
    <property type="project" value="Ensembl"/>
</dbReference>
<keyword evidence="10" id="KW-1185">Reference proteome</keyword>
<keyword evidence="7" id="KW-0472">Membrane</keyword>
<feature type="region of interest" description="Disordered" evidence="8">
    <location>
        <begin position="162"/>
        <end position="212"/>
    </location>
</feature>
<feature type="compositionally biased region" description="Basic and acidic residues" evidence="8">
    <location>
        <begin position="134"/>
        <end position="144"/>
    </location>
</feature>
<dbReference type="GO" id="GO:0046580">
    <property type="term" value="P:negative regulation of Ras protein signal transduction"/>
    <property type="evidence" value="ECO:0007669"/>
    <property type="project" value="TreeGrafter"/>
</dbReference>